<dbReference type="Proteomes" id="UP000261340">
    <property type="component" value="Unplaced"/>
</dbReference>
<name>A0A3Q0RLE6_AMPCI</name>
<proteinExistence type="predicted"/>
<dbReference type="InterPro" id="IPR013083">
    <property type="entry name" value="Znf_RING/FYVE/PHD"/>
</dbReference>
<dbReference type="Ensembl" id="ENSACIT00000011451.1">
    <property type="protein sequence ID" value="ENSACIP00000011132.1"/>
    <property type="gene ID" value="ENSACIG00000008482.1"/>
</dbReference>
<feature type="transmembrane region" description="Helical" evidence="12">
    <location>
        <begin position="123"/>
        <end position="147"/>
    </location>
</feature>
<evidence type="ECO:0000256" key="4">
    <source>
        <dbReference type="ARBA" id="ARBA00022771"/>
    </source>
</evidence>
<evidence type="ECO:0000256" key="5">
    <source>
        <dbReference type="ARBA" id="ARBA00022833"/>
    </source>
</evidence>
<keyword evidence="4" id="KW-0863">Zinc-finger</keyword>
<evidence type="ECO:0000256" key="6">
    <source>
        <dbReference type="ARBA" id="ARBA00022989"/>
    </source>
</evidence>
<reference evidence="14" key="2">
    <citation type="submission" date="2025-09" db="UniProtKB">
        <authorList>
            <consortium name="Ensembl"/>
        </authorList>
    </citation>
    <scope>IDENTIFICATION</scope>
</reference>
<sequence length="300" mass="33857">MVWGCFSGVGLSPLVPVKGTLNASAYQDIWDNLMHCWVCFATERDDPRAQWLSPCRCRGSTKWVHLSCLQYWLDTRLRMSQRQPIRCQLCEATYAVIFPRMGLLVDFLRVVDRTLTAMGPYGTLGLLVGSVYWSALTYGAVTVVQVMGRTKGLLLMRRASPLLLLSGLPSIPVLLVLGKTVRWNDYIMKLWRKHWYEPQLPPGTRTHLVQPQFLTSRNLCGALMFPSIAVLTGRLLFPSLTSHLQRALLGGGAYVLLKGVLKVYFKQQLFIMHAGRRILNYCDVKRKQPLEAGESEGAVD</sequence>
<organism evidence="14 15">
    <name type="scientific">Amphilophus citrinellus</name>
    <name type="common">Midas cichlid</name>
    <name type="synonym">Cichlasoma citrinellum</name>
    <dbReference type="NCBI Taxonomy" id="61819"/>
    <lineage>
        <taxon>Eukaryota</taxon>
        <taxon>Metazoa</taxon>
        <taxon>Chordata</taxon>
        <taxon>Craniata</taxon>
        <taxon>Vertebrata</taxon>
        <taxon>Euteleostomi</taxon>
        <taxon>Actinopterygii</taxon>
        <taxon>Neopterygii</taxon>
        <taxon>Teleostei</taxon>
        <taxon>Neoteleostei</taxon>
        <taxon>Acanthomorphata</taxon>
        <taxon>Ovalentaria</taxon>
        <taxon>Cichlomorphae</taxon>
        <taxon>Cichliformes</taxon>
        <taxon>Cichlidae</taxon>
        <taxon>New World cichlids</taxon>
        <taxon>Cichlasomatinae</taxon>
        <taxon>Heroini</taxon>
        <taxon>Amphilophus</taxon>
    </lineage>
</organism>
<feature type="domain" description="RING-CH-type" evidence="13">
    <location>
        <begin position="28"/>
        <end position="97"/>
    </location>
</feature>
<protein>
    <recommendedName>
        <fullName evidence="8">E3 ubiquitin-protein ligase MARCHF5</fullName>
    </recommendedName>
    <alternativeName>
        <fullName evidence="10">Membrane-associated RING finger protein 5</fullName>
    </alternativeName>
    <alternativeName>
        <fullName evidence="9">Membrane-associated RING-CH protein V</fullName>
    </alternativeName>
    <alternativeName>
        <fullName evidence="11">RING-type E3 ubiquitin transferase MARCHF5</fullName>
    </alternativeName>
</protein>
<dbReference type="PROSITE" id="PS51292">
    <property type="entry name" value="ZF_RING_CH"/>
    <property type="match status" value="1"/>
</dbReference>
<keyword evidence="3" id="KW-0479">Metal-binding</keyword>
<evidence type="ECO:0000256" key="9">
    <source>
        <dbReference type="ARBA" id="ARBA00043044"/>
    </source>
</evidence>
<feature type="transmembrane region" description="Helical" evidence="12">
    <location>
        <begin position="159"/>
        <end position="178"/>
    </location>
</feature>
<dbReference type="GO" id="GO:0008270">
    <property type="term" value="F:zinc ion binding"/>
    <property type="evidence" value="ECO:0007669"/>
    <property type="project" value="UniProtKB-KW"/>
</dbReference>
<evidence type="ECO:0000256" key="1">
    <source>
        <dbReference type="ARBA" id="ARBA00004141"/>
    </source>
</evidence>
<dbReference type="SMART" id="SM00744">
    <property type="entry name" value="RINGv"/>
    <property type="match status" value="1"/>
</dbReference>
<dbReference type="GO" id="GO:0016020">
    <property type="term" value="C:membrane"/>
    <property type="evidence" value="ECO:0007669"/>
    <property type="project" value="UniProtKB-SubCell"/>
</dbReference>
<evidence type="ECO:0000256" key="3">
    <source>
        <dbReference type="ARBA" id="ARBA00022723"/>
    </source>
</evidence>
<evidence type="ECO:0000256" key="2">
    <source>
        <dbReference type="ARBA" id="ARBA00022692"/>
    </source>
</evidence>
<dbReference type="InterPro" id="IPR011016">
    <property type="entry name" value="Znf_RING-CH"/>
</dbReference>
<comment type="subcellular location">
    <subcellularLocation>
        <location evidence="1">Membrane</location>
        <topology evidence="1">Multi-pass membrane protein</topology>
    </subcellularLocation>
</comment>
<evidence type="ECO:0000259" key="13">
    <source>
        <dbReference type="PROSITE" id="PS51292"/>
    </source>
</evidence>
<evidence type="ECO:0000256" key="8">
    <source>
        <dbReference type="ARBA" id="ARBA00040151"/>
    </source>
</evidence>
<keyword evidence="5" id="KW-0862">Zinc</keyword>
<dbReference type="Pfam" id="PF12906">
    <property type="entry name" value="RINGv"/>
    <property type="match status" value="1"/>
</dbReference>
<evidence type="ECO:0000313" key="15">
    <source>
        <dbReference type="Proteomes" id="UP000261340"/>
    </source>
</evidence>
<keyword evidence="6 12" id="KW-1133">Transmembrane helix</keyword>
<evidence type="ECO:0000256" key="7">
    <source>
        <dbReference type="ARBA" id="ARBA00023136"/>
    </source>
</evidence>
<evidence type="ECO:0000256" key="10">
    <source>
        <dbReference type="ARBA" id="ARBA00043185"/>
    </source>
</evidence>
<dbReference type="AlphaFoldDB" id="A0A3Q0RLE6"/>
<dbReference type="Gene3D" id="3.30.40.10">
    <property type="entry name" value="Zinc/RING finger domain, C3HC4 (zinc finger)"/>
    <property type="match status" value="1"/>
</dbReference>
<keyword evidence="7 12" id="KW-0472">Membrane</keyword>
<accession>A0A3Q0RLE6</accession>
<dbReference type="GeneTree" id="ENSGT00390000009948"/>
<keyword evidence="2 12" id="KW-0812">Transmembrane</keyword>
<evidence type="ECO:0000256" key="11">
    <source>
        <dbReference type="ARBA" id="ARBA00043231"/>
    </source>
</evidence>
<evidence type="ECO:0000313" key="14">
    <source>
        <dbReference type="Ensembl" id="ENSACIP00000011132.1"/>
    </source>
</evidence>
<reference evidence="14" key="1">
    <citation type="submission" date="2025-08" db="UniProtKB">
        <authorList>
            <consortium name="Ensembl"/>
        </authorList>
    </citation>
    <scope>IDENTIFICATION</scope>
</reference>
<dbReference type="SUPFAM" id="SSF57850">
    <property type="entry name" value="RING/U-box"/>
    <property type="match status" value="1"/>
</dbReference>
<evidence type="ECO:0000256" key="12">
    <source>
        <dbReference type="SAM" id="Phobius"/>
    </source>
</evidence>
<keyword evidence="15" id="KW-1185">Reference proteome</keyword>
<dbReference type="PANTHER" id="PTHR46283">
    <property type="entry name" value="E3 UBIQUITIN-PROTEIN LIGASE MARCH5"/>
    <property type="match status" value="1"/>
</dbReference>